<dbReference type="GO" id="GO:0006355">
    <property type="term" value="P:regulation of DNA-templated transcription"/>
    <property type="evidence" value="ECO:0007669"/>
    <property type="project" value="InterPro"/>
</dbReference>
<sequence length="520" mass="57913">MGTVQLDVVVARIDREDCSRTKHDPCFSKWQVLVGDSDWEDHSLGREGVARYRVHNLPADTGPGVYELGIAVSSTHKLDSDGVVVVYIGQTDYVRTRLQYYGRSGAHLNNPSHCGLKSEPGLFEDIFSRGFPVVYRWAPMKSKADALKVEAQLLERFDYAWNKGSNVRRRHDDVLRKLNKVPSRNIQLPKFMRKIIRFSQKPMGIEIKETKQLSLEQKFRNYADEKSNNFLAQVFKYSKSQPKLVLDRQGAEDRTLNSPEMYKSGRVVSSERSAASMPLNIICGVELGDGYLCSIQPVMGRMRCEEHKGLKVNGNFSRSDKKVNTHVSGTFEDREYGSSVRGARTLNGSYCTRPVKGNTSCWQHSTQVSDISSSNVSEYGGASFCGASTQDGSYCRRQVKGGGRCWQHSVHAPVNGGPELLPSVHVSDRDSSISSPYDRKCEGASLCGASTRDGSYCRREVKGGGRCWQHSVHAQVNGGTRLLSSLHDRKYEGTSLCGASTRNGSCCRRQVKGGGRCWQH</sequence>
<keyword evidence="2" id="KW-1185">Reference proteome</keyword>
<evidence type="ECO:0000313" key="1">
    <source>
        <dbReference type="EMBL" id="KAK2645414.1"/>
    </source>
</evidence>
<dbReference type="Pfam" id="PF19239">
    <property type="entry name" value="GIY_YIG_domain"/>
    <property type="match status" value="1"/>
</dbReference>
<protein>
    <submittedName>
        <fullName evidence="1">Uncharacterized protein</fullName>
    </submittedName>
</protein>
<dbReference type="AlphaFoldDB" id="A0AAD9U010"/>
<dbReference type="InterPro" id="IPR038909">
    <property type="entry name" value="Effector_transcript"/>
</dbReference>
<organism evidence="1 2">
    <name type="scientific">Dipteronia dyeriana</name>
    <dbReference type="NCBI Taxonomy" id="168575"/>
    <lineage>
        <taxon>Eukaryota</taxon>
        <taxon>Viridiplantae</taxon>
        <taxon>Streptophyta</taxon>
        <taxon>Embryophyta</taxon>
        <taxon>Tracheophyta</taxon>
        <taxon>Spermatophyta</taxon>
        <taxon>Magnoliopsida</taxon>
        <taxon>eudicotyledons</taxon>
        <taxon>Gunneridae</taxon>
        <taxon>Pentapetalae</taxon>
        <taxon>rosids</taxon>
        <taxon>malvids</taxon>
        <taxon>Sapindales</taxon>
        <taxon>Sapindaceae</taxon>
        <taxon>Hippocastanoideae</taxon>
        <taxon>Acereae</taxon>
        <taxon>Dipteronia</taxon>
    </lineage>
</organism>
<dbReference type="PANTHER" id="PTHR35133:SF1">
    <property type="entry name" value="PROTEIN EFFECTOR OF TRANSCRIPTION 2-RELATED"/>
    <property type="match status" value="1"/>
</dbReference>
<dbReference type="Proteomes" id="UP001280121">
    <property type="component" value="Unassembled WGS sequence"/>
</dbReference>
<name>A0AAD9U010_9ROSI</name>
<dbReference type="PANTHER" id="PTHR35133">
    <property type="entry name" value="PROTEIN EFFECTOR OF TRANSCRIPTION 2-RELATED"/>
    <property type="match status" value="1"/>
</dbReference>
<dbReference type="EMBL" id="JANJYI010000006">
    <property type="protein sequence ID" value="KAK2645414.1"/>
    <property type="molecule type" value="Genomic_DNA"/>
</dbReference>
<accession>A0AAD9U010</accession>
<dbReference type="GO" id="GO:0003677">
    <property type="term" value="F:DNA binding"/>
    <property type="evidence" value="ECO:0007669"/>
    <property type="project" value="InterPro"/>
</dbReference>
<evidence type="ECO:0000313" key="2">
    <source>
        <dbReference type="Proteomes" id="UP001280121"/>
    </source>
</evidence>
<proteinExistence type="predicted"/>
<gene>
    <name evidence="1" type="ORF">Ddye_020609</name>
</gene>
<reference evidence="1" key="1">
    <citation type="journal article" date="2023" name="Plant J.">
        <title>Genome sequences and population genomics provide insights into the demographic history, inbreeding, and mutation load of two 'living fossil' tree species of Dipteronia.</title>
        <authorList>
            <person name="Feng Y."/>
            <person name="Comes H.P."/>
            <person name="Chen J."/>
            <person name="Zhu S."/>
            <person name="Lu R."/>
            <person name="Zhang X."/>
            <person name="Li P."/>
            <person name="Qiu J."/>
            <person name="Olsen K.M."/>
            <person name="Qiu Y."/>
        </authorList>
    </citation>
    <scope>NUCLEOTIDE SEQUENCE</scope>
    <source>
        <strain evidence="1">KIB01</strain>
    </source>
</reference>
<comment type="caution">
    <text evidence="1">The sequence shown here is derived from an EMBL/GenBank/DDBJ whole genome shotgun (WGS) entry which is preliminary data.</text>
</comment>